<feature type="site" description="Cleavage (non-hydrolytic); by autolysis" evidence="12">
    <location>
        <begin position="59"/>
        <end position="60"/>
    </location>
</feature>
<comment type="pathway">
    <text evidence="12">Amine and polyamine biosynthesis; S-adenosylmethioninamine biosynthesis; S-adenosylmethioninamine from S-adenosyl-L-methionine: step 1/1.</text>
</comment>
<keyword evidence="5 12" id="KW-0745">Spermidine biosynthesis</keyword>
<dbReference type="STRING" id="29539.SAMN02745716_0440"/>
<dbReference type="UniPathway" id="UPA00331">
    <property type="reaction ID" value="UER00451"/>
</dbReference>
<evidence type="ECO:0000256" key="12">
    <source>
        <dbReference type="HAMAP-Rule" id="MF_00464"/>
    </source>
</evidence>
<dbReference type="SUPFAM" id="SSF56276">
    <property type="entry name" value="S-adenosylmethionine decarboxylase"/>
    <property type="match status" value="1"/>
</dbReference>
<evidence type="ECO:0000256" key="8">
    <source>
        <dbReference type="ARBA" id="ARBA00023239"/>
    </source>
</evidence>
<feature type="chain" id="PRO_5023545841" description="S-adenosylmethionine decarboxylase alpha chain" evidence="12">
    <location>
        <begin position="60"/>
        <end position="416"/>
    </location>
</feature>
<dbReference type="HAMAP" id="MF_00464">
    <property type="entry name" value="AdoMetDC_1"/>
    <property type="match status" value="1"/>
</dbReference>
<feature type="active site" description="Proton acceptor" evidence="11 13">
    <location>
        <position position="287"/>
    </location>
</feature>
<evidence type="ECO:0000256" key="9">
    <source>
        <dbReference type="ARBA" id="ARBA00023270"/>
    </source>
</evidence>
<evidence type="ECO:0000259" key="14">
    <source>
        <dbReference type="PROSITE" id="PS51006"/>
    </source>
</evidence>
<evidence type="ECO:0000256" key="1">
    <source>
        <dbReference type="ARBA" id="ARBA00007867"/>
    </source>
</evidence>
<keyword evidence="4 12" id="KW-0068">Autocatalytic cleavage</keyword>
<dbReference type="PROSITE" id="PS01330">
    <property type="entry name" value="PABS_1"/>
    <property type="match status" value="1"/>
</dbReference>
<dbReference type="Proteomes" id="UP000222056">
    <property type="component" value="Unassembled WGS sequence"/>
</dbReference>
<feature type="active site" description="Schiff-base intermediate with substrate; via pyruvic acid" evidence="12">
    <location>
        <position position="60"/>
    </location>
</feature>
<feature type="binding site" evidence="11">
    <location>
        <begin position="269"/>
        <end position="270"/>
    </location>
    <ligand>
        <name>S-methyl-5'-thioadenosine</name>
        <dbReference type="ChEBI" id="CHEBI:17509"/>
    </ligand>
</feature>
<dbReference type="PANTHER" id="PTHR11558:SF11">
    <property type="entry name" value="SPERMIDINE SYNTHASE"/>
    <property type="match status" value="1"/>
</dbReference>
<comment type="function">
    <text evidence="11">Catalyzes the irreversible transfer of a propylamine group from the amino donor S-adenosylmethioninamine (decarboxy-AdoMet) to putrescine (1,4-diaminobutane) to yield spermidine.</text>
</comment>
<feature type="binding site" evidence="11">
    <location>
        <position position="218"/>
    </location>
    <ligand>
        <name>spermidine</name>
        <dbReference type="ChEBI" id="CHEBI:57834"/>
    </ligand>
</feature>
<keyword evidence="6 12" id="KW-0620">Polyamine biosynthesis</keyword>
<keyword evidence="3 12" id="KW-0210">Decarboxylase</keyword>
<dbReference type="InterPro" id="IPR017716">
    <property type="entry name" value="S-AdoMet_deCOase_pro-enz"/>
</dbReference>
<evidence type="ECO:0000256" key="6">
    <source>
        <dbReference type="ARBA" id="ARBA00023115"/>
    </source>
</evidence>
<dbReference type="InterPro" id="IPR001045">
    <property type="entry name" value="Spermi_synthase"/>
</dbReference>
<dbReference type="InterPro" id="IPR030373">
    <property type="entry name" value="PABS_CS"/>
</dbReference>
<dbReference type="AlphaFoldDB" id="A0A1H6FL49"/>
<comment type="caution">
    <text evidence="11">Lacks conserved residue(s) required for the propagation of feature annotation.</text>
</comment>
<feature type="modified residue" description="Pyruvic acid (Ser); by autocatalysis" evidence="12">
    <location>
        <position position="60"/>
    </location>
</feature>
<dbReference type="InterPro" id="IPR016067">
    <property type="entry name" value="S-AdoMet_deCO2ase_core"/>
</dbReference>
<dbReference type="GO" id="GO:0008295">
    <property type="term" value="P:spermidine biosynthetic process"/>
    <property type="evidence" value="ECO:0007669"/>
    <property type="project" value="UniProtKB-UniRule"/>
</dbReference>
<dbReference type="InterPro" id="IPR035246">
    <property type="entry name" value="Spermidine_synt_N"/>
</dbReference>
<dbReference type="Pfam" id="PF02675">
    <property type="entry name" value="AdoMet_dc"/>
    <property type="match status" value="1"/>
</dbReference>
<gene>
    <name evidence="12" type="primary">speH</name>
    <name evidence="11" type="synonym">speE</name>
    <name evidence="15" type="ORF">SAMN02745716_0440</name>
</gene>
<dbReference type="Gene3D" id="2.30.140.10">
    <property type="entry name" value="Spermidine synthase, tetramerisation domain"/>
    <property type="match status" value="1"/>
</dbReference>
<sequence>MALGRQVLCEFWGAQGLDDEELARTALRRAVEAGGATLVRLEVHRFSPWGVSGVAVIAESHLALHTWPEHGYAAVDVFTCGDTDLDAMIDVMLEAYRPAWTQRRTIERGVHPETETVTGEDGAAERADLDDRVWVFEEREPASPIRAVYPVRRLLEAVRTDYQTAAVFESPGLGRVLAIDDIVQLTERDAFVYHELLAHPPLHAHPEPRTVAIVGGGDGHTLAEVLKHEVIEKVAVLELDRGIVELAKRHFEVAQEAFGNPRVELIIGDAFDTLADLDFRPDVILCDVPDPIGSAERLFGEDFYARCKDALADGGMLSAQTESAWWHAETLRACYEAIGRHFKEVSVTWGVVPSYPGAWWTFTIGSRRWEPWIVRREPELETRLYEPRYHSWFMMPRGLCERLPGLMGTSPLAARR</sequence>
<comment type="function">
    <text evidence="12">Catalyzes the decarboxylation of S-adenosylmethionine to S-adenosylmethioninamine (dcAdoMet), the propylamine donor required for the synthesis of the polyamines spermine and spermidine from the diamine putrescine.</text>
</comment>
<evidence type="ECO:0000256" key="4">
    <source>
        <dbReference type="ARBA" id="ARBA00022813"/>
    </source>
</evidence>
<evidence type="ECO:0000256" key="13">
    <source>
        <dbReference type="PROSITE-ProRule" id="PRU00354"/>
    </source>
</evidence>
<dbReference type="InterPro" id="IPR030374">
    <property type="entry name" value="PABS"/>
</dbReference>
<feature type="active site" description="Proton donor; for catalytic activity" evidence="12">
    <location>
        <position position="80"/>
    </location>
</feature>
<dbReference type="SUPFAM" id="SSF53335">
    <property type="entry name" value="S-adenosyl-L-methionine-dependent methyltransferases"/>
    <property type="match status" value="1"/>
</dbReference>
<dbReference type="InterPro" id="IPR003826">
    <property type="entry name" value="AdoMetDC_fam_prok"/>
</dbReference>
<keyword evidence="2 11" id="KW-0808">Transferase</keyword>
<dbReference type="EMBL" id="FNWJ01000001">
    <property type="protein sequence ID" value="SEH10573.1"/>
    <property type="molecule type" value="Genomic_DNA"/>
</dbReference>
<dbReference type="HAMAP" id="MF_00198">
    <property type="entry name" value="Spermidine_synth"/>
    <property type="match status" value="1"/>
</dbReference>
<dbReference type="PANTHER" id="PTHR11558">
    <property type="entry name" value="SPERMIDINE/SPERMINE SYNTHASE"/>
    <property type="match status" value="1"/>
</dbReference>
<evidence type="ECO:0000256" key="7">
    <source>
        <dbReference type="ARBA" id="ARBA00023145"/>
    </source>
</evidence>
<comment type="similarity">
    <text evidence="1 11">Belongs to the spermidine/spermine synthase family.</text>
</comment>
<evidence type="ECO:0000313" key="15">
    <source>
        <dbReference type="EMBL" id="SEH10573.1"/>
    </source>
</evidence>
<comment type="subunit">
    <text evidence="12">Heterotetramer of two alpha and two beta chains arranged as a dimer of alpha/beta heterodimers.</text>
</comment>
<keyword evidence="16" id="KW-1185">Reference proteome</keyword>
<feature type="binding site" evidence="11">
    <location>
        <position position="238"/>
    </location>
    <ligand>
        <name>S-methyl-5'-thioadenosine</name>
        <dbReference type="ChEBI" id="CHEBI:17509"/>
    </ligand>
</feature>
<dbReference type="PROSITE" id="PS51006">
    <property type="entry name" value="PABS_2"/>
    <property type="match status" value="1"/>
</dbReference>
<comment type="catalytic activity">
    <reaction evidence="11">
        <text>S-adenosyl 3-(methylsulfanyl)propylamine + putrescine = S-methyl-5'-thioadenosine + spermidine + H(+)</text>
        <dbReference type="Rhea" id="RHEA:12721"/>
        <dbReference type="ChEBI" id="CHEBI:15378"/>
        <dbReference type="ChEBI" id="CHEBI:17509"/>
        <dbReference type="ChEBI" id="CHEBI:57443"/>
        <dbReference type="ChEBI" id="CHEBI:57834"/>
        <dbReference type="ChEBI" id="CHEBI:326268"/>
        <dbReference type="EC" id="2.5.1.16"/>
    </reaction>
</comment>
<dbReference type="OrthoDB" id="9793120at2"/>
<comment type="similarity">
    <text evidence="12">Belongs to the prokaryotic AdoMetDC family. Type 1 subfamily.</text>
</comment>
<dbReference type="InterPro" id="IPR029063">
    <property type="entry name" value="SAM-dependent_MTases_sf"/>
</dbReference>
<feature type="active site" description="Proton acceptor; for processing activity" evidence="12">
    <location>
        <position position="65"/>
    </location>
</feature>
<dbReference type="Pfam" id="PF01564">
    <property type="entry name" value="Spermine_synth"/>
    <property type="match status" value="1"/>
</dbReference>
<dbReference type="CDD" id="cd02440">
    <property type="entry name" value="AdoMet_MTases"/>
    <property type="match status" value="1"/>
</dbReference>
<name>A0A1H6FL49_THEAL</name>
<dbReference type="UniPathway" id="UPA00248">
    <property type="reaction ID" value="UER00314"/>
</dbReference>
<evidence type="ECO:0000256" key="5">
    <source>
        <dbReference type="ARBA" id="ARBA00023066"/>
    </source>
</evidence>
<proteinExistence type="inferred from homology"/>
<dbReference type="GO" id="GO:0005829">
    <property type="term" value="C:cytosol"/>
    <property type="evidence" value="ECO:0007669"/>
    <property type="project" value="TreeGrafter"/>
</dbReference>
<comment type="PTM">
    <text evidence="12">Is synthesized initially as an inactive proenzyme. Formation of the active enzyme involves a self-maturation process in which the active site pyruvoyl group is generated from an internal serine residue via an autocatalytic post-translational modification. Two non-identical subunits are generated from the proenzyme in this reaction, and the pyruvate is formed at the N-terminus of the alpha chain, which is derived from the carboxyl end of the proenzyme. The post-translation cleavage follows an unusual pathway, termed non-hydrolytic serinolysis, in which the side chain hydroxyl group of the serine supplies its oxygen atom to form the C-terminus of the beta chain, while the remainder of the serine residue undergoes an oxidative deamination to produce ammonia and the pyruvoyl group blocking the N-terminus of the alpha chain.</text>
</comment>
<keyword evidence="9 12" id="KW-0704">Schiff base</keyword>
<feature type="domain" description="PABS" evidence="14">
    <location>
        <begin position="132"/>
        <end position="367"/>
    </location>
</feature>
<evidence type="ECO:0000313" key="16">
    <source>
        <dbReference type="Proteomes" id="UP000222056"/>
    </source>
</evidence>
<keyword evidence="8 12" id="KW-0456">Lyase</keyword>
<keyword evidence="10 12" id="KW-0670">Pyruvate</keyword>
<evidence type="ECO:0000256" key="10">
    <source>
        <dbReference type="ARBA" id="ARBA00023317"/>
    </source>
</evidence>
<dbReference type="GO" id="GO:0004766">
    <property type="term" value="F:spermidine synthase activity"/>
    <property type="evidence" value="ECO:0007669"/>
    <property type="project" value="UniProtKB-UniRule"/>
</dbReference>
<dbReference type="InterPro" id="IPR037163">
    <property type="entry name" value="Spermidine_synt_N_sf"/>
</dbReference>
<dbReference type="Gene3D" id="3.60.90.10">
    <property type="entry name" value="S-adenosylmethionine decarboxylase"/>
    <property type="match status" value="1"/>
</dbReference>
<evidence type="ECO:0000256" key="11">
    <source>
        <dbReference type="HAMAP-Rule" id="MF_00198"/>
    </source>
</evidence>
<dbReference type="NCBIfam" id="TIGR03330">
    <property type="entry name" value="SAM_DCase_Bsu"/>
    <property type="match status" value="1"/>
</dbReference>
<dbReference type="GO" id="GO:0004014">
    <property type="term" value="F:adenosylmethionine decarboxylase activity"/>
    <property type="evidence" value="ECO:0007669"/>
    <property type="project" value="UniProtKB-UniRule"/>
</dbReference>
<comment type="subunit">
    <text evidence="11">Homodimer or homotetramer.</text>
</comment>
<accession>A0A1H6FL49</accession>
<comment type="pathway">
    <text evidence="11">Amine and polyamine biosynthesis; spermidine biosynthesis; spermidine from putrescine: step 1/1.</text>
</comment>
<dbReference type="RefSeq" id="WP_093115817.1">
    <property type="nucleotide sequence ID" value="NZ_FNWJ01000001.1"/>
</dbReference>
<reference evidence="16" key="1">
    <citation type="submission" date="2016-10" db="EMBL/GenBank/DDBJ databases">
        <authorList>
            <person name="Varghese N."/>
            <person name="Submissions S."/>
        </authorList>
    </citation>
    <scope>NUCLEOTIDE SEQUENCE [LARGE SCALE GENOMIC DNA]</scope>
    <source>
        <strain evidence="16">ATCC 35263</strain>
    </source>
</reference>
<protein>
    <recommendedName>
        <fullName evidence="12">S-adenosylmethionine decarboxylase proenzyme</fullName>
        <shortName evidence="12">AdoMetDC</shortName>
        <shortName evidence="12">SAMDC</shortName>
        <ecNumber evidence="12">4.1.1.50</ecNumber>
    </recommendedName>
    <component>
        <recommendedName>
            <fullName evidence="12">S-adenosylmethionine decarboxylase beta chain</fullName>
        </recommendedName>
    </component>
    <component>
        <recommendedName>
            <fullName evidence="12">S-adenosylmethionine decarboxylase alpha chain</fullName>
        </recommendedName>
    </component>
</protein>
<feature type="chain" id="PRO_5023545840" description="S-adenosylmethionine decarboxylase beta chain" evidence="12">
    <location>
        <begin position="1"/>
        <end position="59"/>
    </location>
</feature>
<dbReference type="Gene3D" id="3.40.50.150">
    <property type="entry name" value="Vaccinia Virus protein VP39"/>
    <property type="match status" value="1"/>
</dbReference>
<dbReference type="Pfam" id="PF17284">
    <property type="entry name" value="Spermine_synt_N"/>
    <property type="match status" value="1"/>
</dbReference>
<organism evidence="15 16">
    <name type="scientific">Thermoleophilum album</name>
    <dbReference type="NCBI Taxonomy" id="29539"/>
    <lineage>
        <taxon>Bacteria</taxon>
        <taxon>Bacillati</taxon>
        <taxon>Actinomycetota</taxon>
        <taxon>Thermoleophilia</taxon>
        <taxon>Thermoleophilales</taxon>
        <taxon>Thermoleophilaceae</taxon>
        <taxon>Thermoleophilum</taxon>
    </lineage>
</organism>
<evidence type="ECO:0000256" key="3">
    <source>
        <dbReference type="ARBA" id="ARBA00022793"/>
    </source>
</evidence>
<comment type="catalytic activity">
    <reaction evidence="12">
        <text>S-adenosyl-L-methionine + H(+) = S-adenosyl 3-(methylsulfanyl)propylamine + CO2</text>
        <dbReference type="Rhea" id="RHEA:15981"/>
        <dbReference type="ChEBI" id="CHEBI:15378"/>
        <dbReference type="ChEBI" id="CHEBI:16526"/>
        <dbReference type="ChEBI" id="CHEBI:57443"/>
        <dbReference type="ChEBI" id="CHEBI:59789"/>
        <dbReference type="EC" id="4.1.1.50"/>
    </reaction>
</comment>
<feature type="binding site" evidence="11">
    <location>
        <position position="163"/>
    </location>
    <ligand>
        <name>S-methyl-5'-thioadenosine</name>
        <dbReference type="ChEBI" id="CHEBI:17509"/>
    </ligand>
</feature>
<feature type="binding site" evidence="11">
    <location>
        <position position="194"/>
    </location>
    <ligand>
        <name>spermidine</name>
        <dbReference type="ChEBI" id="CHEBI:57834"/>
    </ligand>
</feature>
<dbReference type="EC" id="4.1.1.50" evidence="12"/>
<keyword evidence="7 12" id="KW-0865">Zymogen</keyword>
<keyword evidence="12" id="KW-0949">S-adenosyl-L-methionine</keyword>
<evidence type="ECO:0000256" key="2">
    <source>
        <dbReference type="ARBA" id="ARBA00022679"/>
    </source>
</evidence>
<comment type="cofactor">
    <cofactor evidence="12">
        <name>pyruvate</name>
        <dbReference type="ChEBI" id="CHEBI:15361"/>
    </cofactor>
    <text evidence="12">Binds 1 pyruvoyl group covalently per subunit.</text>
</comment>